<evidence type="ECO:0000313" key="4">
    <source>
        <dbReference type="Proteomes" id="UP000054549"/>
    </source>
</evidence>
<accession>A0A0C2WUN4</accession>
<dbReference type="Pfam" id="PF24840">
    <property type="entry name" value="NTF2_SigF"/>
    <property type="match status" value="1"/>
</dbReference>
<dbReference type="EMBL" id="KN818305">
    <property type="protein sequence ID" value="KIL60053.1"/>
    <property type="molecule type" value="Genomic_DNA"/>
</dbReference>
<gene>
    <name evidence="3" type="ORF">M378DRAFT_110520</name>
</gene>
<protein>
    <recommendedName>
        <fullName evidence="2">SigF-like NTF2-like domain-containing protein</fullName>
    </recommendedName>
</protein>
<evidence type="ECO:0000259" key="2">
    <source>
        <dbReference type="Pfam" id="PF24840"/>
    </source>
</evidence>
<feature type="region of interest" description="Disordered" evidence="1">
    <location>
        <begin position="188"/>
        <end position="209"/>
    </location>
</feature>
<dbReference type="STRING" id="946122.A0A0C2WUN4"/>
<evidence type="ECO:0000313" key="3">
    <source>
        <dbReference type="EMBL" id="KIL60053.1"/>
    </source>
</evidence>
<dbReference type="InParanoid" id="A0A0C2WUN4"/>
<proteinExistence type="predicted"/>
<organism evidence="3 4">
    <name type="scientific">Amanita muscaria (strain Koide BX008)</name>
    <dbReference type="NCBI Taxonomy" id="946122"/>
    <lineage>
        <taxon>Eukaryota</taxon>
        <taxon>Fungi</taxon>
        <taxon>Dikarya</taxon>
        <taxon>Basidiomycota</taxon>
        <taxon>Agaricomycotina</taxon>
        <taxon>Agaricomycetes</taxon>
        <taxon>Agaricomycetidae</taxon>
        <taxon>Agaricales</taxon>
        <taxon>Pluteineae</taxon>
        <taxon>Amanitaceae</taxon>
        <taxon>Amanita</taxon>
    </lineage>
</organism>
<keyword evidence="4" id="KW-1185">Reference proteome</keyword>
<feature type="domain" description="SigF-like NTF2-like" evidence="2">
    <location>
        <begin position="1"/>
        <end position="169"/>
    </location>
</feature>
<dbReference type="HOGENOM" id="CLU_079426_1_0_1"/>
<dbReference type="Proteomes" id="UP000054549">
    <property type="component" value="Unassembled WGS sequence"/>
</dbReference>
<dbReference type="PANTHER" id="PTHR35393">
    <property type="entry name" value="CHROMOSOME 1, WHOLE GENOME SHOTGUN SEQUENCE"/>
    <property type="match status" value="1"/>
</dbReference>
<reference evidence="3 4" key="1">
    <citation type="submission" date="2014-04" db="EMBL/GenBank/DDBJ databases">
        <title>Evolutionary Origins and Diversification of the Mycorrhizal Mutualists.</title>
        <authorList>
            <consortium name="DOE Joint Genome Institute"/>
            <consortium name="Mycorrhizal Genomics Consortium"/>
            <person name="Kohler A."/>
            <person name="Kuo A."/>
            <person name="Nagy L.G."/>
            <person name="Floudas D."/>
            <person name="Copeland A."/>
            <person name="Barry K.W."/>
            <person name="Cichocki N."/>
            <person name="Veneault-Fourrey C."/>
            <person name="LaButti K."/>
            <person name="Lindquist E.A."/>
            <person name="Lipzen A."/>
            <person name="Lundell T."/>
            <person name="Morin E."/>
            <person name="Murat C."/>
            <person name="Riley R."/>
            <person name="Ohm R."/>
            <person name="Sun H."/>
            <person name="Tunlid A."/>
            <person name="Henrissat B."/>
            <person name="Grigoriev I.V."/>
            <person name="Hibbett D.S."/>
            <person name="Martin F."/>
        </authorList>
    </citation>
    <scope>NUCLEOTIDE SEQUENCE [LARGE SCALE GENOMIC DNA]</scope>
    <source>
        <strain evidence="3 4">Koide BX008</strain>
    </source>
</reference>
<dbReference type="AlphaFoldDB" id="A0A0C2WUN4"/>
<dbReference type="InterPro" id="IPR057514">
    <property type="entry name" value="NTF2_SigF"/>
</dbReference>
<dbReference type="OrthoDB" id="2344312at2759"/>
<sequence>MENPVKDIKAVIFDLVASESSDTQQTAVHRYYAPNAGFRNPFVRVDPGPLSREQILGIWQWYRILSPKASIHVENVVYDKPHNILLVDVTQEFHLFFSPLESATSRALTRLTLTEDKGLYFIALQEDFYEPEGVAAMIYAPLASLTGFTLRTFASISNLLAKSFQVLNYWRPKKTGIAYSEECTERRADSYQKPNGNVDRSKNKRSNRSKIADVNVQLPKLAEQEPGGVDSDKPGYKYRHEVLLDDKGQML</sequence>
<name>A0A0C2WUN4_AMAMK</name>
<dbReference type="PANTHER" id="PTHR35393:SF1">
    <property type="entry name" value="SNOAL-LIKE DOMAIN-CONTAINING PROTEIN"/>
    <property type="match status" value="1"/>
</dbReference>
<evidence type="ECO:0000256" key="1">
    <source>
        <dbReference type="SAM" id="MobiDB-lite"/>
    </source>
</evidence>